<evidence type="ECO:0000256" key="1">
    <source>
        <dbReference type="PROSITE-ProRule" id="PRU00325"/>
    </source>
</evidence>
<organism evidence="3">
    <name type="scientific">Diabrotica virgifera virgifera</name>
    <name type="common">western corn rootworm</name>
    <dbReference type="NCBI Taxonomy" id="50390"/>
    <lineage>
        <taxon>Eukaryota</taxon>
        <taxon>Metazoa</taxon>
        <taxon>Ecdysozoa</taxon>
        <taxon>Arthropoda</taxon>
        <taxon>Hexapoda</taxon>
        <taxon>Insecta</taxon>
        <taxon>Pterygota</taxon>
        <taxon>Neoptera</taxon>
        <taxon>Endopterygota</taxon>
        <taxon>Coleoptera</taxon>
        <taxon>Polyphaga</taxon>
        <taxon>Cucujiformia</taxon>
        <taxon>Chrysomeloidea</taxon>
        <taxon>Chrysomelidae</taxon>
        <taxon>Galerucinae</taxon>
        <taxon>Diabroticina</taxon>
        <taxon>Diabroticites</taxon>
        <taxon>Diabrotica</taxon>
    </lineage>
</organism>
<dbReference type="GO" id="GO:0008270">
    <property type="term" value="F:zinc ion binding"/>
    <property type="evidence" value="ECO:0007669"/>
    <property type="project" value="UniProtKB-KW"/>
</dbReference>
<proteinExistence type="predicted"/>
<keyword evidence="1" id="KW-0863">Zinc-finger</keyword>
<dbReference type="RefSeq" id="XP_028151176.1">
    <property type="nucleotide sequence ID" value="XM_028295375.1"/>
</dbReference>
<sequence length="191" mass="21890">MMEEVMRLSIVEYMVYLKGSEHYSEYVVEGEELLNAGHLILAGITDQHLNKIFIYALCDESSTINHNPHEIKGELMIIKDNALKINAMHCSCTAGNSGRCKHISALLIKCIRADNIESLEEISQTDINSVWSNEHKDTNDNYKPVPVEEMPRYKQKITRRRLSVDNADILNFFCKQLPNSSVAKHRQGRRD</sequence>
<keyword evidence="1" id="KW-0479">Metal-binding</keyword>
<feature type="domain" description="SWIM-type" evidence="2">
    <location>
        <begin position="75"/>
        <end position="111"/>
    </location>
</feature>
<dbReference type="InParanoid" id="A0A6P7GMP5"/>
<reference evidence="3" key="1">
    <citation type="submission" date="2025-08" db="UniProtKB">
        <authorList>
            <consortium name="RefSeq"/>
        </authorList>
    </citation>
    <scope>IDENTIFICATION</scope>
    <source>
        <tissue evidence="3">Whole insect</tissue>
    </source>
</reference>
<evidence type="ECO:0000313" key="3">
    <source>
        <dbReference type="RefSeq" id="XP_028151176.1"/>
    </source>
</evidence>
<dbReference type="InterPro" id="IPR007527">
    <property type="entry name" value="Znf_SWIM"/>
</dbReference>
<dbReference type="PROSITE" id="PS50966">
    <property type="entry name" value="ZF_SWIM"/>
    <property type="match status" value="1"/>
</dbReference>
<protein>
    <submittedName>
        <fullName evidence="3">Uncharacterized protein LOC114344542</fullName>
    </submittedName>
</protein>
<accession>A0A6P7GMP5</accession>
<name>A0A6P7GMP5_DIAVI</name>
<keyword evidence="1" id="KW-0862">Zinc</keyword>
<dbReference type="AlphaFoldDB" id="A0A6P7GMP5"/>
<gene>
    <name evidence="3" type="primary">LOC114344542</name>
</gene>
<evidence type="ECO:0000259" key="2">
    <source>
        <dbReference type="PROSITE" id="PS50966"/>
    </source>
</evidence>